<dbReference type="PANTHER" id="PTHR43132:SF2">
    <property type="entry name" value="ARSENICAL RESISTANCE OPERON REPRESSOR ARSR-RELATED"/>
    <property type="match status" value="1"/>
</dbReference>
<dbReference type="InterPro" id="IPR011991">
    <property type="entry name" value="ArsR-like_HTH"/>
</dbReference>
<dbReference type="Gene3D" id="1.10.10.10">
    <property type="entry name" value="Winged helix-like DNA-binding domain superfamily/Winged helix DNA-binding domain"/>
    <property type="match status" value="1"/>
</dbReference>
<evidence type="ECO:0000313" key="4">
    <source>
        <dbReference type="EMBL" id="ALV04733.1"/>
    </source>
</evidence>
<dbReference type="PATRIC" id="fig|76731.3.peg.232"/>
<keyword evidence="2" id="KW-0238">DNA-binding</keyword>
<dbReference type="EMBL" id="CP013729">
    <property type="protein sequence ID" value="ALV04733.1"/>
    <property type="molecule type" value="Genomic_DNA"/>
</dbReference>
<dbReference type="GO" id="GO:0003700">
    <property type="term" value="F:DNA-binding transcription factor activity"/>
    <property type="evidence" value="ECO:0007669"/>
    <property type="project" value="InterPro"/>
</dbReference>
<proteinExistence type="predicted"/>
<keyword evidence="1" id="KW-0805">Transcription regulation</keyword>
<dbReference type="RefSeq" id="WP_083525218.1">
    <property type="nucleotide sequence ID" value="NZ_CP013729.1"/>
</dbReference>
<dbReference type="NCBIfam" id="NF033788">
    <property type="entry name" value="HTH_metalloreg"/>
    <property type="match status" value="1"/>
</dbReference>
<dbReference type="Pfam" id="PF01022">
    <property type="entry name" value="HTH_5"/>
    <property type="match status" value="1"/>
</dbReference>
<evidence type="ECO:0000256" key="1">
    <source>
        <dbReference type="ARBA" id="ARBA00023015"/>
    </source>
</evidence>
<evidence type="ECO:0000256" key="2">
    <source>
        <dbReference type="ARBA" id="ARBA00023125"/>
    </source>
</evidence>
<dbReference type="PRINTS" id="PR00778">
    <property type="entry name" value="HTHARSR"/>
</dbReference>
<keyword evidence="5" id="KW-1185">Reference proteome</keyword>
<evidence type="ECO:0000313" key="5">
    <source>
        <dbReference type="Proteomes" id="UP000060699"/>
    </source>
</evidence>
<organism evidence="4 5">
    <name type="scientific">Roseateles depolymerans</name>
    <dbReference type="NCBI Taxonomy" id="76731"/>
    <lineage>
        <taxon>Bacteria</taxon>
        <taxon>Pseudomonadati</taxon>
        <taxon>Pseudomonadota</taxon>
        <taxon>Betaproteobacteria</taxon>
        <taxon>Burkholderiales</taxon>
        <taxon>Sphaerotilaceae</taxon>
        <taxon>Roseateles</taxon>
    </lineage>
</organism>
<dbReference type="InterPro" id="IPR001845">
    <property type="entry name" value="HTH_ArsR_DNA-bd_dom"/>
</dbReference>
<dbReference type="OrthoDB" id="5296924at2"/>
<accession>A0A0U3M812</accession>
<dbReference type="CDD" id="cd00090">
    <property type="entry name" value="HTH_ARSR"/>
    <property type="match status" value="1"/>
</dbReference>
<sequence>MLTSSPLPPASVGAAAPDVPPHALDIEALRAAAGQAVKALKVMANEDRLLLLCQLSQGEMSVGELEAALDIHQPTLSQQLGVLRNEGVVNTRRDGKRICYSLADPRLLQIMQLMHALYCPKD</sequence>
<evidence type="ECO:0000256" key="3">
    <source>
        <dbReference type="ARBA" id="ARBA00023163"/>
    </source>
</evidence>
<reference evidence="4 5" key="1">
    <citation type="submission" date="2015-12" db="EMBL/GenBank/DDBJ databases">
        <title>Complete genome of Roseateles depolymerans KCTC 42856.</title>
        <authorList>
            <person name="Kim K.M."/>
        </authorList>
    </citation>
    <scope>NUCLEOTIDE SEQUENCE [LARGE SCALE GENOMIC DNA]</scope>
    <source>
        <strain evidence="4 5">KCTC 42856</strain>
    </source>
</reference>
<gene>
    <name evidence="4" type="ORF">RD2015_229</name>
</gene>
<dbReference type="SMART" id="SM00418">
    <property type="entry name" value="HTH_ARSR"/>
    <property type="match status" value="1"/>
</dbReference>
<dbReference type="InterPro" id="IPR036390">
    <property type="entry name" value="WH_DNA-bd_sf"/>
</dbReference>
<name>A0A0U3M812_9BURK</name>
<dbReference type="SUPFAM" id="SSF46785">
    <property type="entry name" value="Winged helix' DNA-binding domain"/>
    <property type="match status" value="1"/>
</dbReference>
<dbReference type="GO" id="GO:0003677">
    <property type="term" value="F:DNA binding"/>
    <property type="evidence" value="ECO:0007669"/>
    <property type="project" value="UniProtKB-KW"/>
</dbReference>
<dbReference type="Proteomes" id="UP000060699">
    <property type="component" value="Chromosome"/>
</dbReference>
<dbReference type="InterPro" id="IPR036388">
    <property type="entry name" value="WH-like_DNA-bd_sf"/>
</dbReference>
<dbReference type="AlphaFoldDB" id="A0A0U3M812"/>
<dbReference type="PANTHER" id="PTHR43132">
    <property type="entry name" value="ARSENICAL RESISTANCE OPERON REPRESSOR ARSR-RELATED"/>
    <property type="match status" value="1"/>
</dbReference>
<dbReference type="InterPro" id="IPR051011">
    <property type="entry name" value="Metal_resp_trans_reg"/>
</dbReference>
<dbReference type="STRING" id="76731.RD2015_229"/>
<dbReference type="PROSITE" id="PS50987">
    <property type="entry name" value="HTH_ARSR_2"/>
    <property type="match status" value="1"/>
</dbReference>
<dbReference type="KEGG" id="rdp:RD2015_229"/>
<protein>
    <submittedName>
        <fullName evidence="4">ArsR family transcriptional regulator</fullName>
    </submittedName>
</protein>
<keyword evidence="3" id="KW-0804">Transcription</keyword>